<gene>
    <name evidence="1" type="ORF">M513_04400</name>
</gene>
<sequence>MTNNSTDRDLTVYCHTSSDEVPIFPYETVGAALFPHSAMNMNLEWYFATLRKSAAAFLREKGVFHRERSCLSCHQQMQLGSRRPNGSPQWKCTNKACDARISARTGTWFEGNNAGLIPFGGTTALPSNAAPVTPALACNGNGAMTTPSFQIRSIHDERAALSVLQDNGVIDRVKMCFCTAQMTIRWSPNGHQPRWRCSRRGCRGEVRVRAGTWLDGNHCDNHLVIFLHAVSPCGHKRSGEISCVAEPTGANWSHTCVSSCGGEDPFVQIMRSIAAALMCPRFACSTVVITNKSC</sequence>
<dbReference type="AlphaFoldDB" id="A0A085MBV4"/>
<protein>
    <submittedName>
        <fullName evidence="1">Uncharacterized protein</fullName>
    </submittedName>
</protein>
<keyword evidence="2" id="KW-1185">Reference proteome</keyword>
<organism evidence="1 2">
    <name type="scientific">Trichuris suis</name>
    <name type="common">pig whipworm</name>
    <dbReference type="NCBI Taxonomy" id="68888"/>
    <lineage>
        <taxon>Eukaryota</taxon>
        <taxon>Metazoa</taxon>
        <taxon>Ecdysozoa</taxon>
        <taxon>Nematoda</taxon>
        <taxon>Enoplea</taxon>
        <taxon>Dorylaimia</taxon>
        <taxon>Trichinellida</taxon>
        <taxon>Trichuridae</taxon>
        <taxon>Trichuris</taxon>
    </lineage>
</organism>
<reference evidence="1 2" key="1">
    <citation type="journal article" date="2014" name="Nat. Genet.">
        <title>Genome and transcriptome of the porcine whipworm Trichuris suis.</title>
        <authorList>
            <person name="Jex A.R."/>
            <person name="Nejsum P."/>
            <person name="Schwarz E.M."/>
            <person name="Hu L."/>
            <person name="Young N.D."/>
            <person name="Hall R.S."/>
            <person name="Korhonen P.K."/>
            <person name="Liao S."/>
            <person name="Thamsborg S."/>
            <person name="Xia J."/>
            <person name="Xu P."/>
            <person name="Wang S."/>
            <person name="Scheerlinck J.P."/>
            <person name="Hofmann A."/>
            <person name="Sternberg P.W."/>
            <person name="Wang J."/>
            <person name="Gasser R.B."/>
        </authorList>
    </citation>
    <scope>NUCLEOTIDE SEQUENCE [LARGE SCALE GENOMIC DNA]</scope>
    <source>
        <strain evidence="1">DCEP-RM93M</strain>
    </source>
</reference>
<name>A0A085MBV4_9BILA</name>
<accession>A0A085MBV4</accession>
<dbReference type="EMBL" id="KL363205">
    <property type="protein sequence ID" value="KFD54700.1"/>
    <property type="molecule type" value="Genomic_DNA"/>
</dbReference>
<evidence type="ECO:0000313" key="2">
    <source>
        <dbReference type="Proteomes" id="UP000030764"/>
    </source>
</evidence>
<dbReference type="Proteomes" id="UP000030764">
    <property type="component" value="Unassembled WGS sequence"/>
</dbReference>
<proteinExistence type="predicted"/>
<evidence type="ECO:0000313" key="1">
    <source>
        <dbReference type="EMBL" id="KFD54700.1"/>
    </source>
</evidence>